<dbReference type="AlphaFoldDB" id="A0A0F9NT68"/>
<protein>
    <submittedName>
        <fullName evidence="1">Uncharacterized protein</fullName>
    </submittedName>
</protein>
<sequence>MAQSQKPTALGYAEIAKLVKGVTTAMAAGASGMKSIVGLTGACTAAEASTFANPGGATKLAANGFTLADADSVVNSTTTVTDDTCELDHVFTWSGSQSVSGFAIENDDDDVVLMECCFNATIPGDNGDTLTTEGKMQFKLGS</sequence>
<accession>A0A0F9NT68</accession>
<evidence type="ECO:0000313" key="1">
    <source>
        <dbReference type="EMBL" id="KKM92045.1"/>
    </source>
</evidence>
<name>A0A0F9NT68_9ZZZZ</name>
<dbReference type="EMBL" id="LAZR01006448">
    <property type="protein sequence ID" value="KKM92045.1"/>
    <property type="molecule type" value="Genomic_DNA"/>
</dbReference>
<proteinExistence type="predicted"/>
<organism evidence="1">
    <name type="scientific">marine sediment metagenome</name>
    <dbReference type="NCBI Taxonomy" id="412755"/>
    <lineage>
        <taxon>unclassified sequences</taxon>
        <taxon>metagenomes</taxon>
        <taxon>ecological metagenomes</taxon>
    </lineage>
</organism>
<comment type="caution">
    <text evidence="1">The sequence shown here is derived from an EMBL/GenBank/DDBJ whole genome shotgun (WGS) entry which is preliminary data.</text>
</comment>
<reference evidence="1" key="1">
    <citation type="journal article" date="2015" name="Nature">
        <title>Complex archaea that bridge the gap between prokaryotes and eukaryotes.</title>
        <authorList>
            <person name="Spang A."/>
            <person name="Saw J.H."/>
            <person name="Jorgensen S.L."/>
            <person name="Zaremba-Niedzwiedzka K."/>
            <person name="Martijn J."/>
            <person name="Lind A.E."/>
            <person name="van Eijk R."/>
            <person name="Schleper C."/>
            <person name="Guy L."/>
            <person name="Ettema T.J."/>
        </authorList>
    </citation>
    <scope>NUCLEOTIDE SEQUENCE</scope>
</reference>
<gene>
    <name evidence="1" type="ORF">LCGC14_1222330</name>
</gene>